<feature type="compositionally biased region" description="Basic and acidic residues" evidence="1">
    <location>
        <begin position="163"/>
        <end position="177"/>
    </location>
</feature>
<evidence type="ECO:0000313" key="3">
    <source>
        <dbReference type="Proteomes" id="UP000827092"/>
    </source>
</evidence>
<proteinExistence type="predicted"/>
<gene>
    <name evidence="2" type="ORF">JTE90_005111</name>
</gene>
<feature type="region of interest" description="Disordered" evidence="1">
    <location>
        <begin position="91"/>
        <end position="191"/>
    </location>
</feature>
<evidence type="ECO:0000256" key="1">
    <source>
        <dbReference type="SAM" id="MobiDB-lite"/>
    </source>
</evidence>
<reference evidence="2 3" key="1">
    <citation type="journal article" date="2022" name="Nat. Ecol. Evol.">
        <title>A masculinizing supergene underlies an exaggerated male reproductive morph in a spider.</title>
        <authorList>
            <person name="Hendrickx F."/>
            <person name="De Corte Z."/>
            <person name="Sonet G."/>
            <person name="Van Belleghem S.M."/>
            <person name="Kostlbacher S."/>
            <person name="Vangestel C."/>
        </authorList>
    </citation>
    <scope>NUCLEOTIDE SEQUENCE [LARGE SCALE GENOMIC DNA]</scope>
    <source>
        <strain evidence="2">W744_W776</strain>
    </source>
</reference>
<comment type="caution">
    <text evidence="2">The sequence shown here is derived from an EMBL/GenBank/DDBJ whole genome shotgun (WGS) entry which is preliminary data.</text>
</comment>
<name>A0AAV6TDP1_9ARAC</name>
<organism evidence="2 3">
    <name type="scientific">Oedothorax gibbosus</name>
    <dbReference type="NCBI Taxonomy" id="931172"/>
    <lineage>
        <taxon>Eukaryota</taxon>
        <taxon>Metazoa</taxon>
        <taxon>Ecdysozoa</taxon>
        <taxon>Arthropoda</taxon>
        <taxon>Chelicerata</taxon>
        <taxon>Arachnida</taxon>
        <taxon>Araneae</taxon>
        <taxon>Araneomorphae</taxon>
        <taxon>Entelegynae</taxon>
        <taxon>Araneoidea</taxon>
        <taxon>Linyphiidae</taxon>
        <taxon>Erigoninae</taxon>
        <taxon>Oedothorax</taxon>
    </lineage>
</organism>
<dbReference type="EMBL" id="JAFNEN010006381">
    <property type="protein sequence ID" value="KAG8156030.1"/>
    <property type="molecule type" value="Genomic_DNA"/>
</dbReference>
<dbReference type="Proteomes" id="UP000827092">
    <property type="component" value="Unassembled WGS sequence"/>
</dbReference>
<evidence type="ECO:0000313" key="2">
    <source>
        <dbReference type="EMBL" id="KAG8156030.1"/>
    </source>
</evidence>
<accession>A0AAV6TDP1</accession>
<feature type="region of interest" description="Disordered" evidence="1">
    <location>
        <begin position="1"/>
        <end position="62"/>
    </location>
</feature>
<feature type="compositionally biased region" description="Basic and acidic residues" evidence="1">
    <location>
        <begin position="111"/>
        <end position="127"/>
    </location>
</feature>
<keyword evidence="3" id="KW-1185">Reference proteome</keyword>
<sequence>MESAEDSSDVSTGSPFSPSSPSSSPEDAATSVPPSPVIAVSEASSSSPIKTEAEETEPAAVSIASAHDSLPRIKISLADLPAAAIVSAVQGRHANKRRTPDSGHCSVESSDDTRKRRSKDDKKDARTHFSQSRQHPYHREQQNPFPSQVQKKMASAVQIPQRPVDRRKENDPVRPPEADLSGSERPSVCASSRASSSFRTRVVSRHMTPPHIQSYLSKHLMNFSVGAQFVLCIRENGFTFTNGFASHCEDHCPNIHKSLIYVVHSLDMGQVICTDTSTNNLLKATIDTLASQNVLRKLDIRVLRDFTQDIGMCYECETECHRFRAVMGVSQLLKFSVKHIPHFFESETNPRKLNPGQASPTESVAWDLSLDPCHHTHGVVSLQPTTESTSVASCGVDLTCLERFEDCVPASPTESVAWDLSLDPCHHTHGVVSLQPTTESTSVASCGVDLTCLERFEDCVPASPTESVAWDLSLDPCHHTHGVVSLQPTTESTSVASCGVDLTCLERFEDCVPASPTESVAWDLSLDPCHHTHGVVSLQPTTESTSVASCGVDLTCLERFEDCVPASPTESVAWDLSLDPCHHTHGVVSLQPTTESTSVASCGVDLTCLERFEDIVSASPQERILKRLKDCVPACPRETVLEHENVDPFQGRNAVLPLVRYLRTISFENRRRYVSDVLTIRDKNHRLQLGLLLFATAQRYKGSLFLYVQEEDHVHVVHDCPSIFHCRCPWKRKKSVQKAYPANRQQRGVLISTLTERDWMAEQSVSQLETTAQYLEQQISEVQEHLESSIHAAYRLDFDRLDQVKEIVKEIITHLELARNTLH</sequence>
<protein>
    <submittedName>
        <fullName evidence="2">Uncharacterized protein</fullName>
    </submittedName>
</protein>
<dbReference type="AlphaFoldDB" id="A0AAV6TDP1"/>
<feature type="compositionally biased region" description="Low complexity" evidence="1">
    <location>
        <begin position="9"/>
        <end position="25"/>
    </location>
</feature>